<gene>
    <name evidence="4" type="ORF">R5W23_005916</name>
</gene>
<keyword evidence="5" id="KW-1185">Reference proteome</keyword>
<dbReference type="RefSeq" id="WP_320685639.1">
    <property type="nucleotide sequence ID" value="NZ_JAXBLV010000056.1"/>
</dbReference>
<dbReference type="InterPro" id="IPR029052">
    <property type="entry name" value="Metallo-depent_PP-like"/>
</dbReference>
<evidence type="ECO:0000256" key="1">
    <source>
        <dbReference type="ARBA" id="ARBA00022729"/>
    </source>
</evidence>
<evidence type="ECO:0000313" key="4">
    <source>
        <dbReference type="EMBL" id="MDY3558759.1"/>
    </source>
</evidence>
<dbReference type="PANTHER" id="PTHR22953">
    <property type="entry name" value="ACID PHOSPHATASE RELATED"/>
    <property type="match status" value="1"/>
</dbReference>
<evidence type="ECO:0000256" key="2">
    <source>
        <dbReference type="SAM" id="SignalP"/>
    </source>
</evidence>
<proteinExistence type="predicted"/>
<protein>
    <submittedName>
        <fullName evidence="4">Metallophosphoesterase family protein</fullName>
    </submittedName>
</protein>
<evidence type="ECO:0000313" key="5">
    <source>
        <dbReference type="Proteomes" id="UP001272242"/>
    </source>
</evidence>
<dbReference type="PANTHER" id="PTHR22953:SF153">
    <property type="entry name" value="PURPLE ACID PHOSPHATASE"/>
    <property type="match status" value="1"/>
</dbReference>
<keyword evidence="1 2" id="KW-0732">Signal</keyword>
<feature type="domain" description="Calcineurin-like phosphoesterase" evidence="3">
    <location>
        <begin position="154"/>
        <end position="406"/>
    </location>
</feature>
<comment type="caution">
    <text evidence="4">The sequence shown here is derived from an EMBL/GenBank/DDBJ whole genome shotgun (WGS) entry which is preliminary data.</text>
</comment>
<feature type="signal peptide" evidence="2">
    <location>
        <begin position="1"/>
        <end position="23"/>
    </location>
</feature>
<dbReference type="Gene3D" id="3.60.21.10">
    <property type="match status" value="1"/>
</dbReference>
<reference evidence="5" key="1">
    <citation type="journal article" date="2023" name="Mar. Drugs">
        <title>Gemmata algarum, a Novel Planctomycete Isolated from an Algal Mat, Displays Antimicrobial Activity.</title>
        <authorList>
            <person name="Kumar G."/>
            <person name="Kallscheuer N."/>
            <person name="Kashif M."/>
            <person name="Ahamad S."/>
            <person name="Jagadeeshwari U."/>
            <person name="Pannikurungottu S."/>
            <person name="Haufschild T."/>
            <person name="Kabuu M."/>
            <person name="Sasikala C."/>
            <person name="Jogler C."/>
            <person name="Ramana C."/>
        </authorList>
    </citation>
    <scope>NUCLEOTIDE SEQUENCE [LARGE SCALE GENOMIC DNA]</scope>
    <source>
        <strain evidence="5">JC673</strain>
    </source>
</reference>
<sequence>MTPVSPAAAFRAGSLGLLTAVFAAVFPSSGPALAQKQPNDKGGPKHVFAGPAPAHPFDVILARPTDTSVTVSVLAYKDMTARIRYGAASGKLDKQADARPLKTGEPVEFVLTGLEPDARYFYRLDTRADGEKEFKADEEHTFHTRRRPGSAFVFTVQSDSHLDQTTRPAVYTRTLANALADKPDFHIDLGDTFMTDKYEKFQDALPQYVAQRYYFGRLAHSAPLFLVPGNHDGERLDRYDGTADCMPVWSCRTRKKLFPNPYPDGFYTGNATEMKHVGRVENYYAWEWGDALFVTLDPFWTTAKTGRNKADGNWGRTLGKEQYDWLAKTLAGSKARYKFVFIHHLVGGLDDSGRGGSEAAGLYEWGGKGRNGTDVFKEKRPGWDLPVHQLLTKHKASVVFHGHDHFYAHQELDDLTYLMVPQPGHPGFDRLRNAEEYGYVRGEFLPPSGHVRVTVAADKATVEYVRAYLPQSETGQRKNGQVGHSFKIRP</sequence>
<accession>A0ABU5EU36</accession>
<organism evidence="4 5">
    <name type="scientific">Gemmata algarum</name>
    <dbReference type="NCBI Taxonomy" id="2975278"/>
    <lineage>
        <taxon>Bacteria</taxon>
        <taxon>Pseudomonadati</taxon>
        <taxon>Planctomycetota</taxon>
        <taxon>Planctomycetia</taxon>
        <taxon>Gemmatales</taxon>
        <taxon>Gemmataceae</taxon>
        <taxon>Gemmata</taxon>
    </lineage>
</organism>
<evidence type="ECO:0000259" key="3">
    <source>
        <dbReference type="Pfam" id="PF00149"/>
    </source>
</evidence>
<name>A0ABU5EU36_9BACT</name>
<dbReference type="InterPro" id="IPR004843">
    <property type="entry name" value="Calcineurin-like_PHP"/>
</dbReference>
<dbReference type="InterPro" id="IPR039331">
    <property type="entry name" value="PAPs-like"/>
</dbReference>
<dbReference type="EMBL" id="JAXBLV010000056">
    <property type="protein sequence ID" value="MDY3558759.1"/>
    <property type="molecule type" value="Genomic_DNA"/>
</dbReference>
<dbReference type="Pfam" id="PF00149">
    <property type="entry name" value="Metallophos"/>
    <property type="match status" value="1"/>
</dbReference>
<dbReference type="SUPFAM" id="SSF56300">
    <property type="entry name" value="Metallo-dependent phosphatases"/>
    <property type="match status" value="1"/>
</dbReference>
<dbReference type="Proteomes" id="UP001272242">
    <property type="component" value="Unassembled WGS sequence"/>
</dbReference>
<feature type="chain" id="PRO_5045097080" evidence="2">
    <location>
        <begin position="24"/>
        <end position="490"/>
    </location>
</feature>